<protein>
    <submittedName>
        <fullName evidence="2">M23 family metallopeptidase</fullName>
        <ecNumber evidence="2">3.4.24.-</ecNumber>
    </submittedName>
</protein>
<keyword evidence="3" id="KW-1185">Reference proteome</keyword>
<dbReference type="PANTHER" id="PTHR21666:SF286">
    <property type="entry name" value="LIPOPROTEIN NLPD"/>
    <property type="match status" value="1"/>
</dbReference>
<feature type="domain" description="M23ase beta-sheet core" evidence="1">
    <location>
        <begin position="83"/>
        <end position="177"/>
    </location>
</feature>
<dbReference type="Proteomes" id="UP001460202">
    <property type="component" value="Unassembled WGS sequence"/>
</dbReference>
<dbReference type="CDD" id="cd12797">
    <property type="entry name" value="M23_peptidase"/>
    <property type="match status" value="1"/>
</dbReference>
<gene>
    <name evidence="2" type="ORF">WMO46_05695</name>
</gene>
<evidence type="ECO:0000313" key="3">
    <source>
        <dbReference type="Proteomes" id="UP001460202"/>
    </source>
</evidence>
<dbReference type="GO" id="GO:0016787">
    <property type="term" value="F:hydrolase activity"/>
    <property type="evidence" value="ECO:0007669"/>
    <property type="project" value="UniProtKB-KW"/>
</dbReference>
<dbReference type="InterPro" id="IPR050570">
    <property type="entry name" value="Cell_wall_metabolism_enzyme"/>
</dbReference>
<organism evidence="2 3">
    <name type="scientific">Alistipes intestinihominis</name>
    <dbReference type="NCBI Taxonomy" id="3133172"/>
    <lineage>
        <taxon>Bacteria</taxon>
        <taxon>Pseudomonadati</taxon>
        <taxon>Bacteroidota</taxon>
        <taxon>Bacteroidia</taxon>
        <taxon>Bacteroidales</taxon>
        <taxon>Rikenellaceae</taxon>
        <taxon>Alistipes</taxon>
    </lineage>
</organism>
<evidence type="ECO:0000313" key="2">
    <source>
        <dbReference type="EMBL" id="MEQ2544439.1"/>
    </source>
</evidence>
<comment type="caution">
    <text evidence="2">The sequence shown here is derived from an EMBL/GenBank/DDBJ whole genome shotgun (WGS) entry which is preliminary data.</text>
</comment>
<reference evidence="2 3" key="1">
    <citation type="submission" date="2024-03" db="EMBL/GenBank/DDBJ databases">
        <title>Human intestinal bacterial collection.</title>
        <authorList>
            <person name="Pauvert C."/>
            <person name="Hitch T.C.A."/>
            <person name="Clavel T."/>
        </authorList>
    </citation>
    <scope>NUCLEOTIDE SEQUENCE [LARGE SCALE GENOMIC DNA]</scope>
    <source>
        <strain evidence="2 3">CLA-KB-H122</strain>
    </source>
</reference>
<dbReference type="InterPro" id="IPR011055">
    <property type="entry name" value="Dup_hybrid_motif"/>
</dbReference>
<dbReference type="Pfam" id="PF01551">
    <property type="entry name" value="Peptidase_M23"/>
    <property type="match status" value="1"/>
</dbReference>
<keyword evidence="2" id="KW-0378">Hydrolase</keyword>
<dbReference type="EMBL" id="JBBMFL010000005">
    <property type="protein sequence ID" value="MEQ2544439.1"/>
    <property type="molecule type" value="Genomic_DNA"/>
</dbReference>
<dbReference type="RefSeq" id="WP_349093979.1">
    <property type="nucleotide sequence ID" value="NZ_JBBMFL010000005.1"/>
</dbReference>
<dbReference type="PANTHER" id="PTHR21666">
    <property type="entry name" value="PEPTIDASE-RELATED"/>
    <property type="match status" value="1"/>
</dbReference>
<sequence length="208" mass="23252">MTFLILCTATVCSLASQTDIERLLNMAGNYRQVEQTILLLKRPNPIIDHVPCISPLRAEDFRHLRISSAYGPRLHPLLNEYKHHAGIDLPGNPGEWVYATAGGMVAKVGRTATIGKFIRLRHNYGFTTLYGHLSSIDVVESDSVHIGQAIGRVGSTGRSTGPHLHYGVTKNGVEQNPLPYCYLYLRWQKMLNREGKKYIKRSGPNLTN</sequence>
<dbReference type="InterPro" id="IPR016047">
    <property type="entry name" value="M23ase_b-sheet_dom"/>
</dbReference>
<dbReference type="Gene3D" id="2.70.70.10">
    <property type="entry name" value="Glucose Permease (Domain IIA)"/>
    <property type="match status" value="1"/>
</dbReference>
<name>A0ABV1GVJ5_9BACT</name>
<dbReference type="SUPFAM" id="SSF51261">
    <property type="entry name" value="Duplicated hybrid motif"/>
    <property type="match status" value="1"/>
</dbReference>
<proteinExistence type="predicted"/>
<accession>A0ABV1GVJ5</accession>
<evidence type="ECO:0000259" key="1">
    <source>
        <dbReference type="Pfam" id="PF01551"/>
    </source>
</evidence>
<dbReference type="EC" id="3.4.24.-" evidence="2"/>